<dbReference type="Gene3D" id="2.40.50.100">
    <property type="match status" value="2"/>
</dbReference>
<accession>A0A3D8P644</accession>
<evidence type="ECO:0000256" key="3">
    <source>
        <dbReference type="SAM" id="Coils"/>
    </source>
</evidence>
<dbReference type="PROSITE" id="PS51257">
    <property type="entry name" value="PROKAR_LIPOPROTEIN"/>
    <property type="match status" value="1"/>
</dbReference>
<dbReference type="GO" id="GO:0030313">
    <property type="term" value="C:cell envelope"/>
    <property type="evidence" value="ECO:0007669"/>
    <property type="project" value="UniProtKB-SubCell"/>
</dbReference>
<feature type="domain" description="YknX-like beta-barrel" evidence="6">
    <location>
        <begin position="307"/>
        <end position="380"/>
    </location>
</feature>
<dbReference type="SUPFAM" id="SSF111369">
    <property type="entry name" value="HlyD-like secretion proteins"/>
    <property type="match status" value="3"/>
</dbReference>
<dbReference type="EMBL" id="QSLN01000004">
    <property type="protein sequence ID" value="RDV83576.1"/>
    <property type="molecule type" value="Genomic_DNA"/>
</dbReference>
<dbReference type="PANTHER" id="PTHR32347">
    <property type="entry name" value="EFFLUX SYSTEM COMPONENT YKNX-RELATED"/>
    <property type="match status" value="1"/>
</dbReference>
<evidence type="ECO:0000259" key="6">
    <source>
        <dbReference type="Pfam" id="PF25990"/>
    </source>
</evidence>
<keyword evidence="8" id="KW-1185">Reference proteome</keyword>
<dbReference type="Pfam" id="PF25917">
    <property type="entry name" value="BSH_RND"/>
    <property type="match status" value="1"/>
</dbReference>
<dbReference type="AlphaFoldDB" id="A0A3D8P644"/>
<dbReference type="RefSeq" id="WP_115792336.1">
    <property type="nucleotide sequence ID" value="NZ_QSLN01000004.1"/>
</dbReference>
<dbReference type="CDD" id="cd06850">
    <property type="entry name" value="biotinyl_domain"/>
    <property type="match status" value="1"/>
</dbReference>
<dbReference type="Gene3D" id="2.40.30.170">
    <property type="match status" value="1"/>
</dbReference>
<evidence type="ECO:0000259" key="4">
    <source>
        <dbReference type="Pfam" id="PF25876"/>
    </source>
</evidence>
<organism evidence="7 8">
    <name type="scientific">Ammonifex thiophilus</name>
    <dbReference type="NCBI Taxonomy" id="444093"/>
    <lineage>
        <taxon>Bacteria</taxon>
        <taxon>Bacillati</taxon>
        <taxon>Bacillota</taxon>
        <taxon>Clostridia</taxon>
        <taxon>Thermoanaerobacterales</taxon>
        <taxon>Thermoanaerobacteraceae</taxon>
        <taxon>Ammonifex</taxon>
    </lineage>
</organism>
<reference evidence="7 8" key="1">
    <citation type="submission" date="2018-08" db="EMBL/GenBank/DDBJ databases">
        <title>Form III RuBisCO-mediated autotrophy in Thermodesulfobium bacteria.</title>
        <authorList>
            <person name="Toshchakov S.V."/>
            <person name="Kublanov I.V."/>
            <person name="Frolov E."/>
            <person name="Bonch-Osmolovskaya E.A."/>
            <person name="Tourova T.P."/>
            <person name="Chernych N.A."/>
            <person name="Lebedinsky A.V."/>
        </authorList>
    </citation>
    <scope>NUCLEOTIDE SEQUENCE [LARGE SCALE GENOMIC DNA]</scope>
    <source>
        <strain evidence="7 8">SR</strain>
    </source>
</reference>
<dbReference type="InterPro" id="IPR058636">
    <property type="entry name" value="Beta-barrel_YknX"/>
</dbReference>
<name>A0A3D8P644_9THEO</name>
<evidence type="ECO:0000256" key="1">
    <source>
        <dbReference type="ARBA" id="ARBA00004196"/>
    </source>
</evidence>
<comment type="subcellular location">
    <subcellularLocation>
        <location evidence="1">Cell envelope</location>
    </subcellularLocation>
</comment>
<dbReference type="InterPro" id="IPR058624">
    <property type="entry name" value="MdtA-like_HH"/>
</dbReference>
<dbReference type="GO" id="GO:0015562">
    <property type="term" value="F:efflux transmembrane transporter activity"/>
    <property type="evidence" value="ECO:0007669"/>
    <property type="project" value="InterPro"/>
</dbReference>
<comment type="caution">
    <text evidence="7">The sequence shown here is derived from an EMBL/GenBank/DDBJ whole genome shotgun (WGS) entry which is preliminary data.</text>
</comment>
<evidence type="ECO:0000313" key="7">
    <source>
        <dbReference type="EMBL" id="RDV83576.1"/>
    </source>
</evidence>
<gene>
    <name evidence="7" type="ORF">DXX99_04565</name>
</gene>
<proteinExistence type="predicted"/>
<dbReference type="Pfam" id="PF25990">
    <property type="entry name" value="Beta-barrel_YknX"/>
    <property type="match status" value="1"/>
</dbReference>
<evidence type="ECO:0000313" key="8">
    <source>
        <dbReference type="Proteomes" id="UP000256329"/>
    </source>
</evidence>
<sequence length="383" mass="41942">MISRKFGLWTALVLSLLLLASGCRFNNLSTELSGMVEAREVDIAAKIPGRVVELKVEEGDTVKEGQVIAVIEAKELEDKKRQAEAQLSAAQAQCQKARDALLLQQKLSDADYQAAQAALDRALAEYNKVSRGTQTQIEQAQAKLEEAKAQLSLAEKTFQRYQQLYSAGAVPQQALDEVKAKYETARQQVRQAEEGLEFLKGVAREEDVRAAGAAVSQAQAALLKAEAGRMQTLLAQSDLAAAEAKRQQAEAALAEVKHSLEDTVIKAPCDGVVVTKYVQKGELVATGALIVTIQQPSRNWADFKVNEKLVSKFKEGQEVKISSPDLPGKTFTGKIESINRKPDYAAQRPTHERGEKELVAYNVKVRLDNPELRAGMTVILYLP</sequence>
<dbReference type="Proteomes" id="UP000256329">
    <property type="component" value="Unassembled WGS sequence"/>
</dbReference>
<dbReference type="Pfam" id="PF25876">
    <property type="entry name" value="HH_MFP_RND"/>
    <property type="match status" value="1"/>
</dbReference>
<feature type="domain" description="Multidrug resistance protein MdtA-like alpha-helical hairpin" evidence="4">
    <location>
        <begin position="137"/>
        <end position="194"/>
    </location>
</feature>
<dbReference type="OrthoDB" id="250565at2"/>
<feature type="coiled-coil region" evidence="3">
    <location>
        <begin position="66"/>
        <end position="202"/>
    </location>
</feature>
<feature type="domain" description="Multidrug resistance protein MdtA-like barrel-sandwich hybrid" evidence="5">
    <location>
        <begin position="39"/>
        <end position="288"/>
    </location>
</feature>
<keyword evidence="2 3" id="KW-0175">Coiled coil</keyword>
<protein>
    <submittedName>
        <fullName evidence="7">HlyD family efflux transporter periplasmic adaptor subunit</fullName>
    </submittedName>
</protein>
<dbReference type="Gene3D" id="1.10.287.470">
    <property type="entry name" value="Helix hairpin bin"/>
    <property type="match status" value="1"/>
</dbReference>
<evidence type="ECO:0000256" key="2">
    <source>
        <dbReference type="ARBA" id="ARBA00023054"/>
    </source>
</evidence>
<evidence type="ECO:0000259" key="5">
    <source>
        <dbReference type="Pfam" id="PF25917"/>
    </source>
</evidence>
<dbReference type="InterPro" id="IPR058625">
    <property type="entry name" value="MdtA-like_BSH"/>
</dbReference>
<dbReference type="InterPro" id="IPR050465">
    <property type="entry name" value="UPF0194_transport"/>
</dbReference>